<protein>
    <recommendedName>
        <fullName evidence="3">prolyl oligopeptidase</fullName>
        <ecNumber evidence="3">3.4.21.26</ecNumber>
    </recommendedName>
</protein>
<evidence type="ECO:0000256" key="4">
    <source>
        <dbReference type="ARBA" id="ARBA00022670"/>
    </source>
</evidence>
<sequence>MSRPPYPSARREDLVEDVHGQRVPDPYRWLEDPHGEETKTWLTEQDELFHGEVDGLPGRDRLRARIRELLGSGTLSSPFWRGERRFFMRRTAEQEHAVLYTVDPPETEGGEETERALIDPMALDPSHTTTLDSWQPDKEGRRLAYQLSHGGDEESKLYVMDIATGEAVEGPIDRCRYTPVAWLPGGEAYYYVRRLRADQVPAGEDQYHRRVYLHRVGTDPETDDVMIFGEGLEKTNYYGVGVSRDGNWLTLSSSQGTAPRNDLWIADLRTSPLEDPRLEVVQQNVDAETGLQVGRDGRAYIFTDRDAPRGRLCVTDPATPSSDTWRDLIPEDPEAVLSDFAILDDLDRPILLAGWTRHALSEISIHDLETGERIGEVPVPGLGSIGGIGERPEGGHEAWFVYSDNITPVSVHRFDARTGEITLWASAPGAVEVPDVEATQVTYTSYDGTEVRMIVVARPGHEGPRPAILYGYGGFNIPLTPAYSATTLAWVEAGGVYVVANLRGGSEEGEGWHRAGMLDKKQNVFDDFHSAAEKLIADGWTTAEQLAIAGGSNGGLLVGAAITQRPDLYAAAVCSAPLLDMVRYEKFGLGETWNVEYGSAEDPEQFAWLYAYSPYHHVREGVAYPATLFTVFESDTRVDPLHARKMCAALQHANTADTPILLRNEADVGHGSRAISRSVDLTVDTLAFTAAHTGLTIEEGV</sequence>
<feature type="domain" description="Peptidase S9A N-terminal" evidence="8">
    <location>
        <begin position="7"/>
        <end position="425"/>
    </location>
</feature>
<evidence type="ECO:0000256" key="5">
    <source>
        <dbReference type="ARBA" id="ARBA00022801"/>
    </source>
</evidence>
<dbReference type="InterPro" id="IPR002471">
    <property type="entry name" value="Pept_S9_AS"/>
</dbReference>
<dbReference type="GO" id="GO:0005829">
    <property type="term" value="C:cytosol"/>
    <property type="evidence" value="ECO:0007669"/>
    <property type="project" value="TreeGrafter"/>
</dbReference>
<keyword evidence="6" id="KW-0720">Serine protease</keyword>
<keyword evidence="5" id="KW-0378">Hydrolase</keyword>
<dbReference type="GO" id="GO:0004252">
    <property type="term" value="F:serine-type endopeptidase activity"/>
    <property type="evidence" value="ECO:0007669"/>
    <property type="project" value="UniProtKB-EC"/>
</dbReference>
<dbReference type="PROSITE" id="PS00708">
    <property type="entry name" value="PRO_ENDOPEP_SER"/>
    <property type="match status" value="1"/>
</dbReference>
<dbReference type="GO" id="GO:0070012">
    <property type="term" value="F:oligopeptidase activity"/>
    <property type="evidence" value="ECO:0007669"/>
    <property type="project" value="TreeGrafter"/>
</dbReference>
<dbReference type="Pfam" id="PF00326">
    <property type="entry name" value="Peptidase_S9"/>
    <property type="match status" value="1"/>
</dbReference>
<keyword evidence="10" id="KW-1185">Reference proteome</keyword>
<dbReference type="PANTHER" id="PTHR42881">
    <property type="entry name" value="PROLYL ENDOPEPTIDASE"/>
    <property type="match status" value="1"/>
</dbReference>
<feature type="domain" description="Peptidase S9 prolyl oligopeptidase catalytic" evidence="7">
    <location>
        <begin position="483"/>
        <end position="694"/>
    </location>
</feature>
<dbReference type="InterPro" id="IPR029058">
    <property type="entry name" value="AB_hydrolase_fold"/>
</dbReference>
<evidence type="ECO:0000259" key="7">
    <source>
        <dbReference type="Pfam" id="PF00326"/>
    </source>
</evidence>
<keyword evidence="4" id="KW-0645">Protease</keyword>
<name>A0A543CQX0_9ACTN</name>
<dbReference type="EMBL" id="VFOZ01000001">
    <property type="protein sequence ID" value="TQL99502.1"/>
    <property type="molecule type" value="Genomic_DNA"/>
</dbReference>
<dbReference type="InterPro" id="IPR001375">
    <property type="entry name" value="Peptidase_S9_cat"/>
</dbReference>
<dbReference type="AlphaFoldDB" id="A0A543CQX0"/>
<reference evidence="9 10" key="1">
    <citation type="submission" date="2019-06" db="EMBL/GenBank/DDBJ databases">
        <title>Sequencing the genomes of 1000 actinobacteria strains.</title>
        <authorList>
            <person name="Klenk H.-P."/>
        </authorList>
    </citation>
    <scope>NUCLEOTIDE SEQUENCE [LARGE SCALE GENOMIC DNA]</scope>
    <source>
        <strain evidence="9 10">DSM 102200</strain>
    </source>
</reference>
<dbReference type="InterPro" id="IPR023302">
    <property type="entry name" value="Pept_S9A_N"/>
</dbReference>
<evidence type="ECO:0000256" key="6">
    <source>
        <dbReference type="ARBA" id="ARBA00022825"/>
    </source>
</evidence>
<dbReference type="Gene3D" id="2.130.10.120">
    <property type="entry name" value="Prolyl oligopeptidase, N-terminal domain"/>
    <property type="match status" value="1"/>
</dbReference>
<dbReference type="Proteomes" id="UP000316096">
    <property type="component" value="Unassembled WGS sequence"/>
</dbReference>
<dbReference type="GO" id="GO:0006508">
    <property type="term" value="P:proteolysis"/>
    <property type="evidence" value="ECO:0007669"/>
    <property type="project" value="UniProtKB-KW"/>
</dbReference>
<dbReference type="Pfam" id="PF02897">
    <property type="entry name" value="Peptidase_S9_N"/>
    <property type="match status" value="1"/>
</dbReference>
<dbReference type="Gene3D" id="3.40.50.1820">
    <property type="entry name" value="alpha/beta hydrolase"/>
    <property type="match status" value="1"/>
</dbReference>
<evidence type="ECO:0000313" key="9">
    <source>
        <dbReference type="EMBL" id="TQL99502.1"/>
    </source>
</evidence>
<dbReference type="PRINTS" id="PR00862">
    <property type="entry name" value="PROLIGOPTASE"/>
</dbReference>
<dbReference type="EC" id="3.4.21.26" evidence="3"/>
<evidence type="ECO:0000259" key="8">
    <source>
        <dbReference type="Pfam" id="PF02897"/>
    </source>
</evidence>
<comment type="caution">
    <text evidence="9">The sequence shown here is derived from an EMBL/GenBank/DDBJ whole genome shotgun (WGS) entry which is preliminary data.</text>
</comment>
<evidence type="ECO:0000256" key="1">
    <source>
        <dbReference type="ARBA" id="ARBA00001070"/>
    </source>
</evidence>
<dbReference type="SUPFAM" id="SSF50993">
    <property type="entry name" value="Peptidase/esterase 'gauge' domain"/>
    <property type="match status" value="1"/>
</dbReference>
<dbReference type="RefSeq" id="WP_141958337.1">
    <property type="nucleotide sequence ID" value="NZ_VFOZ01000001.1"/>
</dbReference>
<evidence type="ECO:0000256" key="2">
    <source>
        <dbReference type="ARBA" id="ARBA00005228"/>
    </source>
</evidence>
<dbReference type="InterPro" id="IPR051167">
    <property type="entry name" value="Prolyl_oligopep/macrocyclase"/>
</dbReference>
<comment type="catalytic activity">
    <reaction evidence="1">
        <text>Hydrolysis of Pro-|-Xaa &gt;&gt; Ala-|-Xaa in oligopeptides.</text>
        <dbReference type="EC" id="3.4.21.26"/>
    </reaction>
</comment>
<accession>A0A543CQX0</accession>
<dbReference type="PANTHER" id="PTHR42881:SF2">
    <property type="entry name" value="PROLYL ENDOPEPTIDASE"/>
    <property type="match status" value="1"/>
</dbReference>
<dbReference type="InterPro" id="IPR002470">
    <property type="entry name" value="Peptidase_S9A"/>
</dbReference>
<proteinExistence type="inferred from homology"/>
<dbReference type="OrthoDB" id="9801421at2"/>
<evidence type="ECO:0000256" key="3">
    <source>
        <dbReference type="ARBA" id="ARBA00011897"/>
    </source>
</evidence>
<dbReference type="SUPFAM" id="SSF53474">
    <property type="entry name" value="alpha/beta-Hydrolases"/>
    <property type="match status" value="1"/>
</dbReference>
<comment type="similarity">
    <text evidence="2">Belongs to the peptidase S9A family.</text>
</comment>
<gene>
    <name evidence="9" type="ORF">FB559_5188</name>
</gene>
<evidence type="ECO:0000313" key="10">
    <source>
        <dbReference type="Proteomes" id="UP000316096"/>
    </source>
</evidence>
<organism evidence="9 10">
    <name type="scientific">Actinoallomurus bryophytorum</name>
    <dbReference type="NCBI Taxonomy" id="1490222"/>
    <lineage>
        <taxon>Bacteria</taxon>
        <taxon>Bacillati</taxon>
        <taxon>Actinomycetota</taxon>
        <taxon>Actinomycetes</taxon>
        <taxon>Streptosporangiales</taxon>
        <taxon>Thermomonosporaceae</taxon>
        <taxon>Actinoallomurus</taxon>
    </lineage>
</organism>